<sequence length="324" mass="36031">MWGVVVKHVEDEISLLQVLQFCWTNFRILLSGCILFLAIGFVWSMRMPDVFVARTTLMIAPPLGAKGGAALLQSDLLLMQAVNHFDLMARYKSRKENEAKLALLNNHLKINIAKDQFSERQGQLLEITVSDSDPAMAARLANYLADILRRRIIETHVTDQGRKLFALQGRLKAAQERLTRAQQRVLFDIQRGRVTLDSTSVQMMAGFAHLEGVLASVDGGNLNSAFSDDAIPLSETSDTHAEVRDFYYHKALVRALERQVQQMTLLVSEDVQVLAEAAPPLTKSSPDRSLIVLFAAAVGLGISVLLALALQWRKSGFTAFHYAK</sequence>
<evidence type="ECO:0000256" key="1">
    <source>
        <dbReference type="SAM" id="Phobius"/>
    </source>
</evidence>
<dbReference type="InterPro" id="IPR050445">
    <property type="entry name" value="Bact_polysacc_biosynth/exp"/>
</dbReference>
<protein>
    <recommendedName>
        <fullName evidence="4">Polysaccharide chain length determinant N-terminal domain-containing protein</fullName>
    </recommendedName>
</protein>
<keyword evidence="1" id="KW-1133">Transmembrane helix</keyword>
<evidence type="ECO:0008006" key="4">
    <source>
        <dbReference type="Google" id="ProtNLM"/>
    </source>
</evidence>
<dbReference type="GO" id="GO:0005886">
    <property type="term" value="C:plasma membrane"/>
    <property type="evidence" value="ECO:0007669"/>
    <property type="project" value="TreeGrafter"/>
</dbReference>
<accession>A0A344UKK9</accession>
<dbReference type="EMBL" id="CP029554">
    <property type="protein sequence ID" value="AXE35807.1"/>
    <property type="molecule type" value="Genomic_DNA"/>
</dbReference>
<evidence type="ECO:0000313" key="2">
    <source>
        <dbReference type="EMBL" id="AXE35807.1"/>
    </source>
</evidence>
<dbReference type="AlphaFoldDB" id="A0A344UKK9"/>
<reference evidence="2 3" key="1">
    <citation type="submission" date="2018-05" db="EMBL/GenBank/DDBJ databases">
        <title>Genome sequencing, assembly and analysis of the novel insecticidal bacterium, Chromobacterium phragmitis.</title>
        <authorList>
            <person name="Sparks M.E."/>
            <person name="Blackburn M.B."/>
            <person name="Gundersen-Rindal D.E."/>
        </authorList>
    </citation>
    <scope>NUCLEOTIDE SEQUENCE [LARGE SCALE GENOMIC DNA]</scope>
    <source>
        <strain evidence="2">IIBBL 274-1</strain>
    </source>
</reference>
<evidence type="ECO:0000313" key="3">
    <source>
        <dbReference type="Proteomes" id="UP000252038"/>
    </source>
</evidence>
<organism evidence="2 3">
    <name type="scientific">Chromobacterium phragmitis</name>
    <dbReference type="NCBI Taxonomy" id="2202141"/>
    <lineage>
        <taxon>Bacteria</taxon>
        <taxon>Pseudomonadati</taxon>
        <taxon>Pseudomonadota</taxon>
        <taxon>Betaproteobacteria</taxon>
        <taxon>Neisseriales</taxon>
        <taxon>Chromobacteriaceae</taxon>
        <taxon>Chromobacterium</taxon>
    </lineage>
</organism>
<dbReference type="PANTHER" id="PTHR32309:SF13">
    <property type="entry name" value="FERRIC ENTEROBACTIN TRANSPORT PROTEIN FEPE"/>
    <property type="match status" value="1"/>
</dbReference>
<feature type="transmembrane region" description="Helical" evidence="1">
    <location>
        <begin position="290"/>
        <end position="312"/>
    </location>
</feature>
<gene>
    <name evidence="2" type="ORF">DK843_16745</name>
</gene>
<keyword evidence="1" id="KW-0472">Membrane</keyword>
<proteinExistence type="predicted"/>
<dbReference type="PANTHER" id="PTHR32309">
    <property type="entry name" value="TYROSINE-PROTEIN KINASE"/>
    <property type="match status" value="1"/>
</dbReference>
<dbReference type="KEGG" id="chrb:DK843_16745"/>
<dbReference type="OrthoDB" id="2360475at2"/>
<dbReference type="Proteomes" id="UP000252038">
    <property type="component" value="Chromosome"/>
</dbReference>
<dbReference type="KEGG" id="chri:DK842_11310"/>
<name>A0A344UKK9_9NEIS</name>
<keyword evidence="1" id="KW-0812">Transmembrane</keyword>
<dbReference type="GO" id="GO:0004713">
    <property type="term" value="F:protein tyrosine kinase activity"/>
    <property type="evidence" value="ECO:0007669"/>
    <property type="project" value="TreeGrafter"/>
</dbReference>
<feature type="transmembrane region" description="Helical" evidence="1">
    <location>
        <begin position="26"/>
        <end position="45"/>
    </location>
</feature>